<keyword evidence="5" id="KW-1185">Reference proteome</keyword>
<organism evidence="4 5">
    <name type="scientific">Thalassobacillus hwangdonensis</name>
    <dbReference type="NCBI Taxonomy" id="546108"/>
    <lineage>
        <taxon>Bacteria</taxon>
        <taxon>Bacillati</taxon>
        <taxon>Bacillota</taxon>
        <taxon>Bacilli</taxon>
        <taxon>Bacillales</taxon>
        <taxon>Bacillaceae</taxon>
        <taxon>Thalassobacillus</taxon>
    </lineage>
</organism>
<dbReference type="Proteomes" id="UP001596990">
    <property type="component" value="Unassembled WGS sequence"/>
</dbReference>
<accession>A0ABW3L081</accession>
<evidence type="ECO:0000256" key="1">
    <source>
        <dbReference type="ARBA" id="ARBA00022729"/>
    </source>
</evidence>
<reference evidence="5" key="1">
    <citation type="journal article" date="2019" name="Int. J. Syst. Evol. Microbiol.">
        <title>The Global Catalogue of Microorganisms (GCM) 10K type strain sequencing project: providing services to taxonomists for standard genome sequencing and annotation.</title>
        <authorList>
            <consortium name="The Broad Institute Genomics Platform"/>
            <consortium name="The Broad Institute Genome Sequencing Center for Infectious Disease"/>
            <person name="Wu L."/>
            <person name="Ma J."/>
        </authorList>
    </citation>
    <scope>NUCLEOTIDE SEQUENCE [LARGE SCALE GENOMIC DNA]</scope>
    <source>
        <strain evidence="5">CCUG 56607</strain>
    </source>
</reference>
<dbReference type="SMART" id="SM01208">
    <property type="entry name" value="G5"/>
    <property type="match status" value="1"/>
</dbReference>
<dbReference type="InterPro" id="IPR011098">
    <property type="entry name" value="G5_dom"/>
</dbReference>
<protein>
    <recommendedName>
        <fullName evidence="3">G5 domain-containing protein</fullName>
    </recommendedName>
</protein>
<evidence type="ECO:0000313" key="4">
    <source>
        <dbReference type="EMBL" id="MFD1018919.1"/>
    </source>
</evidence>
<gene>
    <name evidence="4" type="ORF">ACFQ2J_06875</name>
</gene>
<keyword evidence="1" id="KW-0732">Signal</keyword>
<evidence type="ECO:0000256" key="2">
    <source>
        <dbReference type="SAM" id="MobiDB-lite"/>
    </source>
</evidence>
<evidence type="ECO:0000259" key="3">
    <source>
        <dbReference type="SMART" id="SM01208"/>
    </source>
</evidence>
<feature type="compositionally biased region" description="Low complexity" evidence="2">
    <location>
        <begin position="380"/>
        <end position="389"/>
    </location>
</feature>
<sequence length="463" mass="51753">MYQKNNLKLYSIVIISSVLVLILSQVSTGTIKAISGNEAIIEKDIQIATLQLEGTSEQEARELLTAASLEWLEKHPVIIEMGREEVILDPSFITFQIDQTLQSIQTEETPLFTVKVDPEKLNVLKESFGEEVFSQFKQQQFLNDVSRSASRLAEQPMTYSFYDYVAEDAAGLREVVSEFEVKVPDEVDILSLAEEMNGIEIPGDATFSFLSHLMEDAYYDQDVLNVMATGIYGAALSTNFIVKERAISHQLPAYATLGSEASIHLEKGQDLKLYNPNDAPYYLELSVSNGVLVVKIKGFPLPDDYEVKVENKMEIKPDTVMQFSSLLDVDEVKTEQEGRPGVAGEVYRYSLGDDYKELIAEDYYPAVPTIEIHSSEKQQKQQASSNESEMSNEQGGTNTSEDTSGENPTNREKVDQDSNDTDENSQDEDGSQKEQQKQEGQGSDDSSESEYIWEIDPEGVPSK</sequence>
<proteinExistence type="predicted"/>
<feature type="domain" description="G5" evidence="3">
    <location>
        <begin position="303"/>
        <end position="377"/>
    </location>
</feature>
<feature type="compositionally biased region" description="Acidic residues" evidence="2">
    <location>
        <begin position="417"/>
        <end position="429"/>
    </location>
</feature>
<feature type="region of interest" description="Disordered" evidence="2">
    <location>
        <begin position="374"/>
        <end position="463"/>
    </location>
</feature>
<dbReference type="RefSeq" id="WP_386057785.1">
    <property type="nucleotide sequence ID" value="NZ_JBHTKL010000001.1"/>
</dbReference>
<dbReference type="EMBL" id="JBHTKL010000001">
    <property type="protein sequence ID" value="MFD1018919.1"/>
    <property type="molecule type" value="Genomic_DNA"/>
</dbReference>
<feature type="compositionally biased region" description="Polar residues" evidence="2">
    <location>
        <begin position="391"/>
        <end position="408"/>
    </location>
</feature>
<feature type="compositionally biased region" description="Acidic residues" evidence="2">
    <location>
        <begin position="445"/>
        <end position="457"/>
    </location>
</feature>
<evidence type="ECO:0000313" key="5">
    <source>
        <dbReference type="Proteomes" id="UP001596990"/>
    </source>
</evidence>
<name>A0ABW3L081_9BACI</name>
<comment type="caution">
    <text evidence="4">The sequence shown here is derived from an EMBL/GenBank/DDBJ whole genome shotgun (WGS) entry which is preliminary data.</text>
</comment>